<accession>A0A3D6BRP8</accession>
<evidence type="ECO:0000256" key="1">
    <source>
        <dbReference type="ARBA" id="ARBA00001961"/>
    </source>
</evidence>
<keyword evidence="6" id="KW-0408">Iron</keyword>
<dbReference type="SMART" id="SM00702">
    <property type="entry name" value="P4Hc"/>
    <property type="match status" value="1"/>
</dbReference>
<gene>
    <name evidence="8" type="ORF">DHV22_10175</name>
</gene>
<feature type="domain" description="Fe2OG dioxygenase" evidence="7">
    <location>
        <begin position="82"/>
        <end position="177"/>
    </location>
</feature>
<dbReference type="InterPro" id="IPR006620">
    <property type="entry name" value="Pro_4_hyd_alph"/>
</dbReference>
<comment type="caution">
    <text evidence="8">The sequence shown here is derived from an EMBL/GenBank/DDBJ whole genome shotgun (WGS) entry which is preliminary data.</text>
</comment>
<dbReference type="GO" id="GO:0005506">
    <property type="term" value="F:iron ion binding"/>
    <property type="evidence" value="ECO:0007669"/>
    <property type="project" value="InterPro"/>
</dbReference>
<reference evidence="8 9" key="1">
    <citation type="journal article" date="2018" name="Nat. Biotechnol.">
        <title>A standardized bacterial taxonomy based on genome phylogeny substantially revises the tree of life.</title>
        <authorList>
            <person name="Parks D.H."/>
            <person name="Chuvochina M."/>
            <person name="Waite D.W."/>
            <person name="Rinke C."/>
            <person name="Skarshewski A."/>
            <person name="Chaumeil P.A."/>
            <person name="Hugenholtz P."/>
        </authorList>
    </citation>
    <scope>NUCLEOTIDE SEQUENCE [LARGE SCALE GENOMIC DNA]</scope>
    <source>
        <strain evidence="8">UBA10227</strain>
    </source>
</reference>
<keyword evidence="3" id="KW-0847">Vitamin C</keyword>
<dbReference type="Gene3D" id="2.60.120.620">
    <property type="entry name" value="q2cbj1_9rhob like domain"/>
    <property type="match status" value="1"/>
</dbReference>
<dbReference type="SUPFAM" id="SSF51197">
    <property type="entry name" value="Clavaminate synthase-like"/>
    <property type="match status" value="1"/>
</dbReference>
<dbReference type="InterPro" id="IPR044862">
    <property type="entry name" value="Pro_4_hyd_alph_FE2OG_OXY"/>
</dbReference>
<evidence type="ECO:0000313" key="8">
    <source>
        <dbReference type="EMBL" id="HCY81926.1"/>
    </source>
</evidence>
<dbReference type="Proteomes" id="UP000263268">
    <property type="component" value="Unassembled WGS sequence"/>
</dbReference>
<protein>
    <recommendedName>
        <fullName evidence="7">Fe2OG dioxygenase domain-containing protein</fullName>
    </recommendedName>
</protein>
<evidence type="ECO:0000256" key="3">
    <source>
        <dbReference type="ARBA" id="ARBA00022896"/>
    </source>
</evidence>
<proteinExistence type="predicted"/>
<evidence type="ECO:0000256" key="2">
    <source>
        <dbReference type="ARBA" id="ARBA00022723"/>
    </source>
</evidence>
<dbReference type="GO" id="GO:0016705">
    <property type="term" value="F:oxidoreductase activity, acting on paired donors, with incorporation or reduction of molecular oxygen"/>
    <property type="evidence" value="ECO:0007669"/>
    <property type="project" value="InterPro"/>
</dbReference>
<keyword evidence="5" id="KW-0560">Oxidoreductase</keyword>
<dbReference type="Pfam" id="PF13640">
    <property type="entry name" value="2OG-FeII_Oxy_3"/>
    <property type="match status" value="1"/>
</dbReference>
<keyword evidence="4" id="KW-0223">Dioxygenase</keyword>
<evidence type="ECO:0000256" key="4">
    <source>
        <dbReference type="ARBA" id="ARBA00022964"/>
    </source>
</evidence>
<dbReference type="AlphaFoldDB" id="A0A3D6BRP8"/>
<dbReference type="GO" id="GO:0051213">
    <property type="term" value="F:dioxygenase activity"/>
    <property type="evidence" value="ECO:0007669"/>
    <property type="project" value="UniProtKB-KW"/>
</dbReference>
<evidence type="ECO:0000259" key="7">
    <source>
        <dbReference type="PROSITE" id="PS51471"/>
    </source>
</evidence>
<dbReference type="InterPro" id="IPR005123">
    <property type="entry name" value="Oxoglu/Fe-dep_dioxygenase_dom"/>
</dbReference>
<dbReference type="EMBL" id="DPRK01000164">
    <property type="protein sequence ID" value="HCY81926.1"/>
    <property type="molecule type" value="Genomic_DNA"/>
</dbReference>
<evidence type="ECO:0000256" key="6">
    <source>
        <dbReference type="ARBA" id="ARBA00023004"/>
    </source>
</evidence>
<name>A0A3D6BRP8_9FLAO</name>
<keyword evidence="2" id="KW-0479">Metal-binding</keyword>
<evidence type="ECO:0000313" key="9">
    <source>
        <dbReference type="Proteomes" id="UP000263268"/>
    </source>
</evidence>
<comment type="cofactor">
    <cofactor evidence="1">
        <name>L-ascorbate</name>
        <dbReference type="ChEBI" id="CHEBI:38290"/>
    </cofactor>
</comment>
<sequence>MLTQPPNYWFWKKEISPKEIKTLNQKIEKNKCEGLDVPAENVTKTSYVKIVEAKALQESMNRFIEQAYLSNFENFGYNLYPPIFRCWNFNKYDSKNKGEYDWHVDSSNSNVYDTKLTLILNISDQKYEGGDFQIYGTGTTPEFKKAGDMILFHSYLPHKVTPVIKGVRKTLTVFLNGPKLI</sequence>
<dbReference type="PROSITE" id="PS51471">
    <property type="entry name" value="FE2OG_OXY"/>
    <property type="match status" value="1"/>
</dbReference>
<dbReference type="GO" id="GO:0031418">
    <property type="term" value="F:L-ascorbic acid binding"/>
    <property type="evidence" value="ECO:0007669"/>
    <property type="project" value="UniProtKB-KW"/>
</dbReference>
<evidence type="ECO:0000256" key="5">
    <source>
        <dbReference type="ARBA" id="ARBA00023002"/>
    </source>
</evidence>
<organism evidence="8 9">
    <name type="scientific">Xanthomarina gelatinilytica</name>
    <dbReference type="NCBI Taxonomy" id="1137281"/>
    <lineage>
        <taxon>Bacteria</taxon>
        <taxon>Pseudomonadati</taxon>
        <taxon>Bacteroidota</taxon>
        <taxon>Flavobacteriia</taxon>
        <taxon>Flavobacteriales</taxon>
        <taxon>Flavobacteriaceae</taxon>
        <taxon>Xanthomarina</taxon>
    </lineage>
</organism>